<gene>
    <name evidence="2" type="ORF">UFOPK2761_00622</name>
</gene>
<feature type="region of interest" description="Disordered" evidence="1">
    <location>
        <begin position="1"/>
        <end position="111"/>
    </location>
</feature>
<feature type="compositionally biased region" description="Basic and acidic residues" evidence="1">
    <location>
        <begin position="13"/>
        <end position="34"/>
    </location>
</feature>
<accession>A0A6J6SDB5</accession>
<dbReference type="AlphaFoldDB" id="A0A6J6SDB5"/>
<protein>
    <submittedName>
        <fullName evidence="2">Unannotated protein</fullName>
    </submittedName>
</protein>
<name>A0A6J6SDB5_9ZZZZ</name>
<feature type="compositionally biased region" description="Basic and acidic residues" evidence="1">
    <location>
        <begin position="98"/>
        <end position="111"/>
    </location>
</feature>
<proteinExistence type="predicted"/>
<evidence type="ECO:0000313" key="2">
    <source>
        <dbReference type="EMBL" id="CAB4732565.1"/>
    </source>
</evidence>
<reference evidence="2" key="1">
    <citation type="submission" date="2020-05" db="EMBL/GenBank/DDBJ databases">
        <authorList>
            <person name="Chiriac C."/>
            <person name="Salcher M."/>
            <person name="Ghai R."/>
            <person name="Kavagutti S V."/>
        </authorList>
    </citation>
    <scope>NUCLEOTIDE SEQUENCE</scope>
</reference>
<evidence type="ECO:0000256" key="1">
    <source>
        <dbReference type="SAM" id="MobiDB-lite"/>
    </source>
</evidence>
<sequence>MSRTHPTPEPAGDDQRGTVDPATGREPDDVRNSNDELAGGMGVSSEREGPTGPGQHGTDGVRYTGPTEPAGDVPPEQSAGGVEENPDGLPPKAGYPRLDPRSEDQPYDSGR</sequence>
<dbReference type="EMBL" id="CAEZYQ010000003">
    <property type="protein sequence ID" value="CAB4732565.1"/>
    <property type="molecule type" value="Genomic_DNA"/>
</dbReference>
<organism evidence="2">
    <name type="scientific">freshwater metagenome</name>
    <dbReference type="NCBI Taxonomy" id="449393"/>
    <lineage>
        <taxon>unclassified sequences</taxon>
        <taxon>metagenomes</taxon>
        <taxon>ecological metagenomes</taxon>
    </lineage>
</organism>